<dbReference type="Proteomes" id="UP000574276">
    <property type="component" value="Unassembled WGS sequence"/>
</dbReference>
<sequence>MLIATEGIAIPIEIIFLLLSIILVCFILILINYRFSNYKKKIQFPMHLAGSGEVVGPKEWEKQMLDLASEHRNVKLMRYSFVLDDYNQAAYKKLNKIRDNISKISTDIISLIPAARWLFDNYQMMYREIKKVRTSGTSYSIIPLLWDKEYRGFPRIYVLAKKMVALSGGHINEENISIMLKAYQKEIPLTDKEIWALPEMLGFCLLESIIEMAEDIIRIINIKSKAEQFVREKLEENQSFHLDEFLKASDAAGNRDFSFHSHVIYLLKSMSFDDVTIQKYMEYHFRSNTSQLKPSTIFLEEGKIEAFLETNIRALITSLREINEIDEEQFFDEYSFLEHILSKDPAGVYSKMDSESRGMYRGVIVKLSMRYRVEEEKIANDCLKLAEEGNEELPYSHHVGTYLIGKGYPILKAIVRSKPLPGNLRRPRNVMGILYFTVLLLFLLTLIGIAYSIYGVRTTPYAVCINILILLAGLPLLTGIAMEITNFIFTRRIVVKKIPSLDYLKEIPDHARTFIVMPVIVSNANQGLEYYNRLQKHYLANRQRNLYFALLLDYADSSELERPEDKLIEKALVERVNELNDLYPSEPKRFALFIRHRKWNPSENCYMGWERKRGKLEEFNNLLNGMKKEKTSFSTILCDEKLLRTFRYVITLDADTNLIRDNASKLVGLIDHPLNHPVLDPDSKKLKEGYVIIQPSVRNHIVGKTGSRFAEIFGGQSGLAHYSTVISDIYQDIFNEGIYIGKGIYDIKAFHTLLHNAIPENRVLSHDLLESCYARTAFSSYANVMDTFPSSVISFAKREHRWIRGDWQLFPWLFHGKDSEGRVLSALSRWKIFDNLRRSMVPLSKILFILINLVILPNAFYLWIPFVFFSDIFNTLVFLIAIMIQKLVRPKLALVYRDIGKELRAMIQRAFIEFIITPYRAYIAIDAMVRTLYRLYFSKKNLLRWNTAEMVDSSISNTKKGYFITMWSSLIPPILLLAICCFVNLNTMGIIITILISFLWLFAYYFAFQISQPKEENERRASLEERELLLDTAYRTWKFFNEFSTKENNWLCPDNYQMSLVERVSYKTSPTNMGLQFLSILSARDFGFLTVSSCVALTENLMDTVQKLPKWKGHLYNWYHIKSLEVLNPSYISTVDSGNFFGHVLTLKNGLIDLLDQPIYTDNMISELNRKIRVYNGEIQKAEMQKQVMLRELKGQYDTIGDLIKDISESYEMLKREEDATHKNEKQDLLQSMEELLEEAKNFSMDGIKFRDYPTLRSAKENKIANSLMTRIQELCLKIDCMLANVDFRFLFNENRMMFHIGYHVSSNVMDTGCYDLMASESALTSFLAVAKGEVPVRHWQKLGRPLTMIKGIPCFVSWSGTMFEYLMPNLVMKEYEGSVYADTARAAVLQQMNYAKEVDIPWGISESQYYRFDLNANYQYKAFGVPKLRLQPVRRNSLVVTPYATMLALDYASRECYSNLKTLSSLGMYGEYGFYEAIDYNHPDSVEMTPYCIVKSYMAHHQGMILVSINNYLNQGIMRRRFHSEAIIKAAEVLLEEKRHSYLVSLAKRGYTIKIGRILFKEEEYSNRYINGVAPKIPVVNYLSNNQYSMMITSDGDGFSIYKKWMLYRWRADQYANTGNYIYIKDKNQNRVWSTTYHPTRTEPKEYHVVFSPHKAEFKRVDGDVSTHTTVSLSPDHNMEIRKVTLTNNGNETKEFEVTSYLEVVCDTHLAEISHPAFNKLFIESEYLEEHSIFLSKRRGSKGIGSPYIMHMVKSNRKPTRKLEYENDRFKFIGRNHSPEDPQVVMDSISLSNQAGFCNDPIMSIRMHASLKPGEAASIAFITGVCNNREEAIQIGEELSMEYRIDDLIEKFRLQTDIELKYLEISRPQLNAFQDLISPLFYPSRYYRGPQENIRRNSKNQSFLWRFGVSGDNPIMLLKVESLEDAGVIKDVLKAFEYMKINQLAVDLIILSDAKHGYMQELDNLVNDLTSSLRIYNVNNEKPSLFMLHSYDMIPAEIDLLFTVARVVFTRKTGIFFRNQKDKMNLLVEDWKV</sequence>
<feature type="transmembrane region" description="Helical" evidence="6">
    <location>
        <begin position="460"/>
        <end position="482"/>
    </location>
</feature>
<evidence type="ECO:0000256" key="6">
    <source>
        <dbReference type="SAM" id="Phobius"/>
    </source>
</evidence>
<feature type="transmembrane region" description="Helical" evidence="6">
    <location>
        <begin position="433"/>
        <end position="454"/>
    </location>
</feature>
<evidence type="ECO:0000313" key="9">
    <source>
        <dbReference type="EMBL" id="MBB2182407.1"/>
    </source>
</evidence>
<proteinExistence type="predicted"/>
<dbReference type="SUPFAM" id="SSF74650">
    <property type="entry name" value="Galactose mutarotase-like"/>
    <property type="match status" value="1"/>
</dbReference>
<evidence type="ECO:0000259" key="7">
    <source>
        <dbReference type="Pfam" id="PF06165"/>
    </source>
</evidence>
<dbReference type="Gene3D" id="2.70.98.40">
    <property type="entry name" value="Glycoside hydrolase, family 65, N-terminal domain"/>
    <property type="match status" value="1"/>
</dbReference>
<gene>
    <name evidence="9" type="ORF">H0486_05900</name>
</gene>
<dbReference type="Pfam" id="PF10091">
    <property type="entry name" value="Glycoamylase"/>
    <property type="match status" value="1"/>
</dbReference>
<dbReference type="Gene3D" id="1.50.10.140">
    <property type="match status" value="2"/>
</dbReference>
<feature type="transmembrane region" description="Helical" evidence="6">
    <location>
        <begin position="910"/>
        <end position="933"/>
    </location>
</feature>
<dbReference type="GO" id="GO:0016758">
    <property type="term" value="F:hexosyltransferase activity"/>
    <property type="evidence" value="ECO:0007669"/>
    <property type="project" value="TreeGrafter"/>
</dbReference>
<feature type="transmembrane region" description="Helical" evidence="6">
    <location>
        <begin position="990"/>
        <end position="1008"/>
    </location>
</feature>
<dbReference type="InterPro" id="IPR050321">
    <property type="entry name" value="Glycosyltr_2/OpgH_subfam"/>
</dbReference>
<dbReference type="GO" id="GO:0030246">
    <property type="term" value="F:carbohydrate binding"/>
    <property type="evidence" value="ECO:0007669"/>
    <property type="project" value="InterPro"/>
</dbReference>
<feature type="transmembrane region" description="Helical" evidence="6">
    <location>
        <begin position="962"/>
        <end position="983"/>
    </location>
</feature>
<keyword evidence="6" id="KW-0472">Membrane</keyword>
<dbReference type="InterPro" id="IPR011013">
    <property type="entry name" value="Gal_mutarotase_sf_dom"/>
</dbReference>
<dbReference type="RefSeq" id="WP_228352131.1">
    <property type="nucleotide sequence ID" value="NZ_JACEGA010000001.1"/>
</dbReference>
<evidence type="ECO:0000256" key="3">
    <source>
        <dbReference type="ARBA" id="ARBA00022679"/>
    </source>
</evidence>
<evidence type="ECO:0000256" key="1">
    <source>
        <dbReference type="ARBA" id="ARBA00004141"/>
    </source>
</evidence>
<dbReference type="PANTHER" id="PTHR43867:SF2">
    <property type="entry name" value="CELLULOSE SYNTHASE CATALYTIC SUBUNIT A [UDP-FORMING]"/>
    <property type="match status" value="1"/>
</dbReference>
<keyword evidence="6" id="KW-0812">Transmembrane</keyword>
<dbReference type="InterPro" id="IPR037820">
    <property type="entry name" value="GH94N_NdvB"/>
</dbReference>
<dbReference type="PANTHER" id="PTHR43867">
    <property type="entry name" value="CELLULOSE SYNTHASE CATALYTIC SUBUNIT A [UDP-FORMING]"/>
    <property type="match status" value="1"/>
</dbReference>
<evidence type="ECO:0000256" key="4">
    <source>
        <dbReference type="ARBA" id="ARBA00022989"/>
    </source>
</evidence>
<dbReference type="Pfam" id="PF06165">
    <property type="entry name" value="GH94_b-supersand"/>
    <property type="match status" value="1"/>
</dbReference>
<dbReference type="SMART" id="SM01068">
    <property type="entry name" value="CBM_X"/>
    <property type="match status" value="1"/>
</dbReference>
<dbReference type="InterPro" id="IPR037018">
    <property type="entry name" value="GH65_N"/>
</dbReference>
<feature type="domain" description="Glycoamylase-like" evidence="8">
    <location>
        <begin position="1317"/>
        <end position="1525"/>
    </location>
</feature>
<feature type="domain" description="Glycosyl hydrolase 94 supersandwich" evidence="7">
    <location>
        <begin position="1565"/>
        <end position="1839"/>
    </location>
</feature>
<feature type="coiled-coil region" evidence="5">
    <location>
        <begin position="1219"/>
        <end position="1246"/>
    </location>
</feature>
<evidence type="ECO:0000313" key="10">
    <source>
        <dbReference type="Proteomes" id="UP000574276"/>
    </source>
</evidence>
<feature type="transmembrane region" description="Helical" evidence="6">
    <location>
        <begin position="12"/>
        <end position="33"/>
    </location>
</feature>
<accession>A0A839JYW6</accession>
<reference evidence="9 10" key="1">
    <citation type="submission" date="2020-07" db="EMBL/GenBank/DDBJ databases">
        <title>Characterization and genome sequencing of isolate MD1, a novel member within the family Lachnospiraceae.</title>
        <authorList>
            <person name="Rettenmaier R."/>
            <person name="Di Bello L."/>
            <person name="Zinser C."/>
            <person name="Scheitz K."/>
            <person name="Liebl W."/>
            <person name="Zverlov V."/>
        </authorList>
    </citation>
    <scope>NUCLEOTIDE SEQUENCE [LARGE SCALE GENOMIC DNA]</scope>
    <source>
        <strain evidence="9 10">MD1</strain>
    </source>
</reference>
<protein>
    <recommendedName>
        <fullName evidence="11">Glucoamylase</fullName>
    </recommendedName>
</protein>
<keyword evidence="3" id="KW-0808">Transferase</keyword>
<organism evidence="9 10">
    <name type="scientific">Variimorphobacter saccharofermentans</name>
    <dbReference type="NCBI Taxonomy" id="2755051"/>
    <lineage>
        <taxon>Bacteria</taxon>
        <taxon>Bacillati</taxon>
        <taxon>Bacillota</taxon>
        <taxon>Clostridia</taxon>
        <taxon>Lachnospirales</taxon>
        <taxon>Lachnospiraceae</taxon>
        <taxon>Variimorphobacter</taxon>
    </lineage>
</organism>
<keyword evidence="5" id="KW-0175">Coiled coil</keyword>
<dbReference type="CDD" id="cd11753">
    <property type="entry name" value="GH94N_ChvB_NdvB_2_like"/>
    <property type="match status" value="1"/>
</dbReference>
<dbReference type="GO" id="GO:0005975">
    <property type="term" value="P:carbohydrate metabolic process"/>
    <property type="evidence" value="ECO:0007669"/>
    <property type="project" value="InterPro"/>
</dbReference>
<feature type="transmembrane region" description="Helical" evidence="6">
    <location>
        <begin position="872"/>
        <end position="889"/>
    </location>
</feature>
<comment type="caution">
    <text evidence="9">The sequence shown here is derived from an EMBL/GenBank/DDBJ whole genome shotgun (WGS) entry which is preliminary data.</text>
</comment>
<keyword evidence="10" id="KW-1185">Reference proteome</keyword>
<dbReference type="InterPro" id="IPR010383">
    <property type="entry name" value="Glyco_hydrolase_94_b-supersand"/>
</dbReference>
<dbReference type="GO" id="GO:0005886">
    <property type="term" value="C:plasma membrane"/>
    <property type="evidence" value="ECO:0007669"/>
    <property type="project" value="TreeGrafter"/>
</dbReference>
<dbReference type="InterPro" id="IPR019282">
    <property type="entry name" value="Glycoamylase-like_cons_dom"/>
</dbReference>
<feature type="coiled-coil region" evidence="5">
    <location>
        <begin position="1165"/>
        <end position="1192"/>
    </location>
</feature>
<evidence type="ECO:0000256" key="2">
    <source>
        <dbReference type="ARBA" id="ARBA00022676"/>
    </source>
</evidence>
<comment type="subcellular location">
    <subcellularLocation>
        <location evidence="1">Membrane</location>
        <topology evidence="1">Multi-pass membrane protein</topology>
    </subcellularLocation>
</comment>
<evidence type="ECO:0008006" key="11">
    <source>
        <dbReference type="Google" id="ProtNLM"/>
    </source>
</evidence>
<feature type="transmembrane region" description="Helical" evidence="6">
    <location>
        <begin position="846"/>
        <end position="866"/>
    </location>
</feature>
<evidence type="ECO:0000256" key="5">
    <source>
        <dbReference type="SAM" id="Coils"/>
    </source>
</evidence>
<keyword evidence="2" id="KW-0328">Glycosyltransferase</keyword>
<dbReference type="EMBL" id="JACEGA010000001">
    <property type="protein sequence ID" value="MBB2182407.1"/>
    <property type="molecule type" value="Genomic_DNA"/>
</dbReference>
<name>A0A839JYW6_9FIRM</name>
<evidence type="ECO:0000259" key="8">
    <source>
        <dbReference type="Pfam" id="PF10091"/>
    </source>
</evidence>
<keyword evidence="4 6" id="KW-1133">Transmembrane helix</keyword>